<accession>A0A6V7XQW8</accession>
<dbReference type="Proteomes" id="UP000580250">
    <property type="component" value="Unassembled WGS sequence"/>
</dbReference>
<comment type="caution">
    <text evidence="1">The sequence shown here is derived from an EMBL/GenBank/DDBJ whole genome shotgun (WGS) entry which is preliminary data.</text>
</comment>
<evidence type="ECO:0000313" key="1">
    <source>
        <dbReference type="EMBL" id="CAD2201701.1"/>
    </source>
</evidence>
<reference evidence="1 2" key="1">
    <citation type="submission" date="2020-08" db="EMBL/GenBank/DDBJ databases">
        <authorList>
            <person name="Koutsovoulos G."/>
            <person name="Danchin GJ E."/>
        </authorList>
    </citation>
    <scope>NUCLEOTIDE SEQUENCE [LARGE SCALE GENOMIC DNA]</scope>
</reference>
<dbReference type="AlphaFoldDB" id="A0A6V7XQW8"/>
<dbReference type="EMBL" id="CAJEWN010002056">
    <property type="protein sequence ID" value="CAD2201701.1"/>
    <property type="molecule type" value="Genomic_DNA"/>
</dbReference>
<name>A0A6V7XQW8_MELEN</name>
<evidence type="ECO:0000313" key="2">
    <source>
        <dbReference type="Proteomes" id="UP000580250"/>
    </source>
</evidence>
<gene>
    <name evidence="1" type="ORF">MENT_LOCUS55273</name>
</gene>
<protein>
    <submittedName>
        <fullName evidence="1">Uncharacterized protein</fullName>
    </submittedName>
</protein>
<sequence length="41" mass="4937">MEEGCAARLKIIFWEDWRVYVYQSGPHVHMFEDGEVFEALF</sequence>
<proteinExistence type="predicted"/>
<organism evidence="1 2">
    <name type="scientific">Meloidogyne enterolobii</name>
    <name type="common">Root-knot nematode worm</name>
    <name type="synonym">Meloidogyne mayaguensis</name>
    <dbReference type="NCBI Taxonomy" id="390850"/>
    <lineage>
        <taxon>Eukaryota</taxon>
        <taxon>Metazoa</taxon>
        <taxon>Ecdysozoa</taxon>
        <taxon>Nematoda</taxon>
        <taxon>Chromadorea</taxon>
        <taxon>Rhabditida</taxon>
        <taxon>Tylenchina</taxon>
        <taxon>Tylenchomorpha</taxon>
        <taxon>Tylenchoidea</taxon>
        <taxon>Meloidogynidae</taxon>
        <taxon>Meloidogyninae</taxon>
        <taxon>Meloidogyne</taxon>
    </lineage>
</organism>